<feature type="domain" description="C2H2-type" evidence="12">
    <location>
        <begin position="3152"/>
        <end position="3179"/>
    </location>
</feature>
<feature type="compositionally biased region" description="Polar residues" evidence="10">
    <location>
        <begin position="1679"/>
        <end position="1688"/>
    </location>
</feature>
<dbReference type="Pfam" id="PF00784">
    <property type="entry name" value="MyTH4"/>
    <property type="match status" value="1"/>
</dbReference>
<protein>
    <submittedName>
        <fullName evidence="16">Reverse transcriptase domain-containing protein</fullName>
    </submittedName>
</protein>
<keyword evidence="4 9" id="KW-0863">Zinc-finger</keyword>
<feature type="compositionally biased region" description="Basic residues" evidence="10">
    <location>
        <begin position="117"/>
        <end position="130"/>
    </location>
</feature>
<feature type="compositionally biased region" description="Pro residues" evidence="10">
    <location>
        <begin position="2861"/>
        <end position="2870"/>
    </location>
</feature>
<feature type="compositionally biased region" description="Polar residues" evidence="10">
    <location>
        <begin position="510"/>
        <end position="525"/>
    </location>
</feature>
<dbReference type="PANTHER" id="PTHR24399">
    <property type="entry name" value="ZINC FINGER AND BTB DOMAIN-CONTAINING"/>
    <property type="match status" value="1"/>
</dbReference>
<evidence type="ECO:0000256" key="3">
    <source>
        <dbReference type="ARBA" id="ARBA00022737"/>
    </source>
</evidence>
<evidence type="ECO:0000256" key="10">
    <source>
        <dbReference type="SAM" id="MobiDB-lite"/>
    </source>
</evidence>
<dbReference type="PROSITE" id="PS51016">
    <property type="entry name" value="MYTH4"/>
    <property type="match status" value="1"/>
</dbReference>
<evidence type="ECO:0000256" key="11">
    <source>
        <dbReference type="SAM" id="Phobius"/>
    </source>
</evidence>
<dbReference type="GO" id="GO:0001227">
    <property type="term" value="F:DNA-binding transcription repressor activity, RNA polymerase II-specific"/>
    <property type="evidence" value="ECO:0007669"/>
    <property type="project" value="TreeGrafter"/>
</dbReference>
<dbReference type="GO" id="GO:0000978">
    <property type="term" value="F:RNA polymerase II cis-regulatory region sequence-specific DNA binding"/>
    <property type="evidence" value="ECO:0007669"/>
    <property type="project" value="TreeGrafter"/>
</dbReference>
<dbReference type="Pfam" id="PF21989">
    <property type="entry name" value="RA_2"/>
    <property type="match status" value="1"/>
</dbReference>
<evidence type="ECO:0000256" key="1">
    <source>
        <dbReference type="ARBA" id="ARBA00004123"/>
    </source>
</evidence>
<dbReference type="InterPro" id="IPR001969">
    <property type="entry name" value="Aspartic_peptidase_AS"/>
</dbReference>
<evidence type="ECO:0000256" key="9">
    <source>
        <dbReference type="PROSITE-ProRule" id="PRU00042"/>
    </source>
</evidence>
<keyword evidence="8" id="KW-0539">Nucleus</keyword>
<dbReference type="InterPro" id="IPR038185">
    <property type="entry name" value="MyTH4_dom_sf"/>
</dbReference>
<evidence type="ECO:0000313" key="15">
    <source>
        <dbReference type="Proteomes" id="UP000095280"/>
    </source>
</evidence>
<evidence type="ECO:0000259" key="12">
    <source>
        <dbReference type="PROSITE" id="PS50157"/>
    </source>
</evidence>
<dbReference type="InterPro" id="IPR006439">
    <property type="entry name" value="HAD-SF_hydro_IA"/>
</dbReference>
<dbReference type="SMART" id="SM00355">
    <property type="entry name" value="ZnF_C2H2"/>
    <property type="match status" value="10"/>
</dbReference>
<dbReference type="Gene3D" id="3.40.50.1000">
    <property type="entry name" value="HAD superfamily/HAD-like"/>
    <property type="match status" value="1"/>
</dbReference>
<dbReference type="GO" id="GO:0004190">
    <property type="term" value="F:aspartic-type endopeptidase activity"/>
    <property type="evidence" value="ECO:0007669"/>
    <property type="project" value="InterPro"/>
</dbReference>
<dbReference type="GO" id="GO:0006508">
    <property type="term" value="P:proteolysis"/>
    <property type="evidence" value="ECO:0007669"/>
    <property type="project" value="InterPro"/>
</dbReference>
<dbReference type="InterPro" id="IPR036236">
    <property type="entry name" value="Znf_C2H2_sf"/>
</dbReference>
<dbReference type="NCBIfam" id="TIGR01549">
    <property type="entry name" value="HAD-SF-IA-v1"/>
    <property type="match status" value="1"/>
</dbReference>
<feature type="region of interest" description="Disordered" evidence="10">
    <location>
        <begin position="2938"/>
        <end position="2964"/>
    </location>
</feature>
<dbReference type="InterPro" id="IPR021109">
    <property type="entry name" value="Peptidase_aspartic_dom_sf"/>
</dbReference>
<dbReference type="InterPro" id="IPR013087">
    <property type="entry name" value="Znf_C2H2_type"/>
</dbReference>
<dbReference type="Pfam" id="PF00096">
    <property type="entry name" value="zf-C2H2"/>
    <property type="match status" value="4"/>
</dbReference>
<feature type="transmembrane region" description="Helical" evidence="11">
    <location>
        <begin position="2352"/>
        <end position="2375"/>
    </location>
</feature>
<feature type="domain" description="MyTH4" evidence="14">
    <location>
        <begin position="1699"/>
        <end position="1851"/>
    </location>
</feature>
<feature type="domain" description="C2H2-type" evidence="12">
    <location>
        <begin position="3483"/>
        <end position="3510"/>
    </location>
</feature>
<keyword evidence="6" id="KW-0805">Transcription regulation</keyword>
<feature type="domain" description="CCHC-type" evidence="13">
    <location>
        <begin position="1467"/>
        <end position="1483"/>
    </location>
</feature>
<evidence type="ECO:0000259" key="13">
    <source>
        <dbReference type="PROSITE" id="PS50158"/>
    </source>
</evidence>
<keyword evidence="2" id="KW-0479">Metal-binding</keyword>
<dbReference type="PROSITE" id="PS50158">
    <property type="entry name" value="ZF_CCHC"/>
    <property type="match status" value="1"/>
</dbReference>
<name>A0A1I8HNK9_9PLAT</name>
<evidence type="ECO:0000256" key="7">
    <source>
        <dbReference type="ARBA" id="ARBA00023163"/>
    </source>
</evidence>
<feature type="compositionally biased region" description="Low complexity" evidence="10">
    <location>
        <begin position="526"/>
        <end position="543"/>
    </location>
</feature>
<feature type="region of interest" description="Disordered" evidence="10">
    <location>
        <begin position="2729"/>
        <end position="2772"/>
    </location>
</feature>
<feature type="domain" description="C2H2-type" evidence="12">
    <location>
        <begin position="3275"/>
        <end position="3303"/>
    </location>
</feature>
<feature type="transmembrane region" description="Helical" evidence="11">
    <location>
        <begin position="2381"/>
        <end position="2401"/>
    </location>
</feature>
<evidence type="ECO:0000256" key="2">
    <source>
        <dbReference type="ARBA" id="ARBA00022723"/>
    </source>
</evidence>
<dbReference type="PANTHER" id="PTHR24399:SF23">
    <property type="entry name" value="C2H2-TYPE DOMAIN-CONTAINING PROTEIN"/>
    <property type="match status" value="1"/>
</dbReference>
<keyword evidence="11" id="KW-0472">Membrane</keyword>
<feature type="compositionally biased region" description="Basic residues" evidence="10">
    <location>
        <begin position="387"/>
        <end position="396"/>
    </location>
</feature>
<accession>A0A1I8HNK9</accession>
<feature type="region of interest" description="Disordered" evidence="10">
    <location>
        <begin position="441"/>
        <end position="543"/>
    </location>
</feature>
<feature type="region of interest" description="Disordered" evidence="10">
    <location>
        <begin position="1655"/>
        <end position="1701"/>
    </location>
</feature>
<dbReference type="GO" id="GO:0005856">
    <property type="term" value="C:cytoskeleton"/>
    <property type="evidence" value="ECO:0007669"/>
    <property type="project" value="InterPro"/>
</dbReference>
<dbReference type="WBParaSite" id="maker-uti_cns_0007138-snap-gene-0.2-mRNA-1">
    <property type="protein sequence ID" value="maker-uti_cns_0007138-snap-gene-0.2-mRNA-1"/>
    <property type="gene ID" value="maker-uti_cns_0007138-snap-gene-0.2"/>
</dbReference>
<dbReference type="Pfam" id="PF00702">
    <property type="entry name" value="Hydrolase"/>
    <property type="match status" value="1"/>
</dbReference>
<dbReference type="InterPro" id="IPR001878">
    <property type="entry name" value="Znf_CCHC"/>
</dbReference>
<feature type="region of interest" description="Disordered" evidence="10">
    <location>
        <begin position="69"/>
        <end position="185"/>
    </location>
</feature>
<dbReference type="GO" id="GO:0005654">
    <property type="term" value="C:nucleoplasm"/>
    <property type="evidence" value="ECO:0007669"/>
    <property type="project" value="TreeGrafter"/>
</dbReference>
<feature type="compositionally biased region" description="Polar residues" evidence="10">
    <location>
        <begin position="2220"/>
        <end position="2233"/>
    </location>
</feature>
<feature type="compositionally biased region" description="Low complexity" evidence="10">
    <location>
        <begin position="70"/>
        <end position="102"/>
    </location>
</feature>
<dbReference type="InterPro" id="IPR044924">
    <property type="entry name" value="HAD-SF_hydro_IA_REG-2-like_cap"/>
</dbReference>
<feature type="region of interest" description="Disordered" evidence="10">
    <location>
        <begin position="3077"/>
        <end position="3114"/>
    </location>
</feature>
<dbReference type="InterPro" id="IPR023214">
    <property type="entry name" value="HAD_sf"/>
</dbReference>
<feature type="region of interest" description="Disordered" evidence="10">
    <location>
        <begin position="1178"/>
        <end position="1208"/>
    </location>
</feature>
<dbReference type="PROSITE" id="PS00141">
    <property type="entry name" value="ASP_PROTEASE"/>
    <property type="match status" value="1"/>
</dbReference>
<feature type="compositionally biased region" description="Low complexity" evidence="10">
    <location>
        <begin position="174"/>
        <end position="185"/>
    </location>
</feature>
<evidence type="ECO:0000256" key="8">
    <source>
        <dbReference type="ARBA" id="ARBA00023242"/>
    </source>
</evidence>
<dbReference type="Pfam" id="PF15111">
    <property type="entry name" value="TMEM101"/>
    <property type="match status" value="1"/>
</dbReference>
<dbReference type="PRINTS" id="PR00413">
    <property type="entry name" value="HADHALOGNASE"/>
</dbReference>
<feature type="region of interest" description="Disordered" evidence="10">
    <location>
        <begin position="3436"/>
        <end position="3459"/>
    </location>
</feature>
<proteinExistence type="predicted"/>
<dbReference type="SFLD" id="SFLDS00003">
    <property type="entry name" value="Haloacid_Dehalogenase"/>
    <property type="match status" value="1"/>
</dbReference>
<feature type="region of interest" description="Disordered" evidence="10">
    <location>
        <begin position="345"/>
        <end position="427"/>
    </location>
</feature>
<dbReference type="InterPro" id="IPR036412">
    <property type="entry name" value="HAD-like_sf"/>
</dbReference>
<dbReference type="Proteomes" id="UP000095280">
    <property type="component" value="Unplaced"/>
</dbReference>
<evidence type="ECO:0000313" key="16">
    <source>
        <dbReference type="WBParaSite" id="maker-uti_cns_0007138-snap-gene-0.2-mRNA-1"/>
    </source>
</evidence>
<feature type="domain" description="C2H2-type" evidence="12">
    <location>
        <begin position="3247"/>
        <end position="3274"/>
    </location>
</feature>
<dbReference type="Gene3D" id="3.30.160.60">
    <property type="entry name" value="Classic Zinc Finger"/>
    <property type="match status" value="6"/>
</dbReference>
<feature type="compositionally biased region" description="Basic and acidic residues" evidence="10">
    <location>
        <begin position="131"/>
        <end position="147"/>
    </location>
</feature>
<evidence type="ECO:0000256" key="5">
    <source>
        <dbReference type="ARBA" id="ARBA00022833"/>
    </source>
</evidence>
<dbReference type="SUPFAM" id="SSF56784">
    <property type="entry name" value="HAD-like"/>
    <property type="match status" value="1"/>
</dbReference>
<dbReference type="Gene3D" id="1.25.40.530">
    <property type="entry name" value="MyTH4 domain"/>
    <property type="match status" value="1"/>
</dbReference>
<dbReference type="PROSITE" id="PS50157">
    <property type="entry name" value="ZINC_FINGER_C2H2_2"/>
    <property type="match status" value="9"/>
</dbReference>
<feature type="region of interest" description="Disordered" evidence="10">
    <location>
        <begin position="2836"/>
        <end position="2879"/>
    </location>
</feature>
<sequence>SRLEGGLHPLFAAGSRRPPSTLFASRPRVLVPRVFKADPRAAGQTGLRRWRPIQWLRPNLAMASSASFNPAEAGAPATPAGDSGTSAAPPGADGLAAGSAGDMPARATGPSAEARRARNQRRNERRRRRLRDTAGRPPAEGEPREGEAAVGPKGTTATPAPQDTTPAGEPPSKPATSAAGPSGTAATNYASKVKLQPAVIVFGEEQDLTADELDSAWRTIDAALIDQLLAGRPVSVVKSAKTDGCIFIWCSSEESSRNLRELLPKLNWPKKLGKLVFASEGERQEDPALSRQRALLHHATSRKEKGATVILGLSDDWAKRLPPKSTIHIGLTQLTILRCEERKADEAKNAKASETGTGAQAPPAKKPRQTADPMPGKAVRAAETGNRNRRPARSTRRSGDLRAHRERARASRAPPQQPEGQALSGEAPTDWFESVTHQEAGATRIDLTDEAEGTGSDSTEARRGGDGNVHAGLTSAEDSTATLTAEDAETPMEVCGSPTTEKEEDDLLNDSPTATASQPRSTLCVTPSSTSRGSSSSRNPGLSESIGAWRVLPVSSLSDHKFISFNLMAARSATRVTWRRNARNTDWETFGLALKEFHRSPGQPSTITSCREADECATVLTETLTAAFEASCPLKAYKGKKSAPWWNPELGNLRRRAKRLHRRATKTKSPADQTAYHEAIHEFKRQVRNAKAQKWRQYCEELEGSRPTSRVVKALTLDKMSKLSSVKRTDGTSTDNPGETLDNFIYAAEQWADRCGLRLSETKTAAIMFTSRTKWQIRPLTLYGREIPFCKQTKCLGITLDHRLNWSPHVQTKAKKAFAVLAQLRRAVGTTWGLTPKRLWWIYTAMVRPAISYGGLIWASALQIKTCLEALRRAQGRACRTIMSAPPSAPYDGLNAFLNIPPLDIFVRREAAKTARRLADAGIRIQPHRAMAKRKLLPHADLCLKDLRDSGGLHVLSDGEPRTLNLFQRYKVTIPSRDAANDHWNFQEVHCYTDGSIKDGRAGFGIDDWADSLHRDRWAGTKNCWQSRAAVPCPSRRLRNVLLNQNRKDIRALVMTLTGHGSPRQALLPPRDRLRYLGPNPSIDEVCQPDSISRLIQFLRATRRATMTPSFSRSLFTNSSNVFRASVADSSSWMTPALSLLLFKSLAMTCSFLELSQMPSARSRIAFTLSPDHTGHDTAGNACDGAQGDPGGSASRDTESQETGASYHQAGCPHGSAYRCAAGLPLRLLRLLLQRISQIPGDLLRITQFSSQTSSLDSESCTFFSDSFSSSSCGFSSFSCGLSGRSSFSTSFALFFVSSITRKSSPSLSLMRFIVLTAESMCDMTLPTAANFSPSSQASTLFSLLQFHTSASLNKVITMATSLPTLGQLLPSTNIEIFLERLEQYFICKEVKDEAKVATLITAFVPGDVTKGIGVCCQSAIYQRKRKPQTGDTFSAPQRASVQRQWRQRQRFNRSHERHLCKFRDAKCHACGKVGHIRKVCQSTKQAKLHMLQEERMAPTVEGACDTQVPIFAVRPTGSNAGPTVMLLVNGQECQFVIDTGSAVTLMPQQLQQKLLPQLQLAPSAAVVRTFTNERFHPRGQATVCVQHNAQQLQLPLLPGDRVLYRDFSTAARTGESSRWAEGDIVNAGTRNCTVDSGRGVQARHADQLLAAPAGLAESNSSTTPTEDCAASDAGGTPASPQADTADSANEAPRRYPNRVRAPSDRLMLQFSASAVKFSAAIHLVERAATLDESAVVRTVQAVLQRCLDSDRLTSELFLQLVRQTSCESSGSHPTTTPRPHQLLCAACAILRPAWEPVLRLLRCHLAHLSRQQPSGDPALCAQFCLACLARPARPARRRFPPSASELAATFARANARVSVHLLNGETRQLEFHSYLTGAEASAAVIAQVPLLPGATGWSLFEQFPGAPERCTGPAEFIGDTLFRWEQHGQLSGSLMLVRLVLKKRLFIEPYVDESDAVEVSLMAYQCLTDVFEARLPLTLDLATKLCGLQAAREASAAGTDPSLVRRILPRRWRNRVPLDAVLAAATAAASEAAAAAPEDGPDRRRALDLQLLAACRSASPLFGCTVFPTRLHSPLAAATAAIGDSCALAVGEAGLQLLPESAVAGADDNDCDVVEADWRRTTPLAAFSYPDLLGFGSDSRAQLSLQLRGQGRLSLHCRQANQAAHLIRDYLLAARQQIASASASDSAASTSGTSAACASSVVVHRSGSSRRRRPDNRLGNGSSSQKQLPETETQLVDACQSKACALLVLRLSSSRYSRNTGMRPGSMGAGSWASMHGIRLSLRHGACSTGDWRGIARVSLSEQPMAQQESTAGSMSFKFLVVLFTRVPFANALTLLMLLSERAKRESEPPLAPRLIYVLVFGCVALGFAVSLNIRRRQALLIYCGLLMYMAYLTVTAPALRYKSWVRARLALPSLGCCAVFLYFAAICDTLASTSGQLRQAGRSLLGVFAIGSAYAFATVPEEAEALRRNIGDFVPQAHWVVAILYCMAGLALLSNVSFYGALKLLACTMLCVTLANDMRPNYWLYRVGMDFWCHARLLVDNLTVLLGISIKCPGPRCACSSQLASDAAELNSFLHAAAQLLDPAFTAPPGPQLVHATALHYYYYCQLASAAMWYEIIPSAALVFICMNAFQVLHWAGNYTLRDRRWYQRAVLNDAYDFPLFARDQRLVHQAGYRNLFGGALSGNKAIYKTISLEGIPDQNRVVQPFLTGLLPPMDQQRLDTRPKAAWVSGLREPDAASPAAKKRQRPAQPQKQQLTESAPPPQPPQQLRSFADLGPAERQRLAELVSELGHLAEAKARAEKGLAEERQLRRREVDSLRADLERQRRTLAELEARLAADTERRRGPRSVASQCDESTKPSPSPPPPKQAPPVSSGGRRRAFTERIDREIGAAPSGAKPQPGEDDDAILALLRQQLRLTDRTQRHLCRQLRELSGVSAKKLPDNEGPRDRGAAAAGGRSGGNRILRQPHADSADEFFVLPEVLGPPQPPARSRIRRTPAICTVTSYVLFYLSSATILKRLWSDATRAAPPMAELGHLCDIGDFLVCRLPDAASPEPAAAAEPANIKDEYVIRPSRMPNSADQLVDGLEKPDAEGNREDPPTSAELAGGAGQRSSKLLVQTKKRLDCEHCSKSFTYPTGLRRHRLVHSGERPFQCQHCDQRFRQLSTLNTHLRVHSGERPFKCDRCDKCFIQSTHLRRHLLVHHVKEKPHRCQNCGRGFWELYTLRAHCRSAQCGVKAASSEGSDGPRQCLVCCKLLPTYRSLRLHMRAHNGVQAFSCDVCQRTYASKSALCRHRGAKHASRMRVWRDMANCPDCPVCCQSFGQLRLPLYLEHVLSHVMKSDPDSPGGHQGAGSGPDSPGGHQGAGSGPDSPEGAGSRAAPVPAEASCEQCGKVFSNPYKLKRHLLCHASTRAFACERCGLLFSRLDHLKRHSLTHAREAGRPGAGGAEPAAAGTAGGGAAAGTAAGPAWLRRHLPSHAGDGPFACELCGRRFLKSKHLKRHSLLHAKEAAAEKFVTVLTNLLDLRDFFVDSLIISCIRPVPSILICIRPVPNILICIRPVPSILIYIMPVHSTLNCIRPVLSILSCIRPVPNILICIRPVPSILNCIRPVLSILSCIRPVPNILICIRPVPSILNCIMPVLSILSCIKPRLAAVTFDAWGTLVRARKSVGYQYLKYAKSYGIDAVSQERLDAAVPSTLSTMLTERPNFDRASGAATAEAWWSEFIRRLFVAASDGALKPKDVPEIMCKNLRNFYKTPGAVELTEGCSETLEALAARSLKLGVLSNFDDRLPDILACLGVADRFAAVVSSFEADLVKPDPHIFALAAKRLGEEPGAILHVGDDRRNDFEAARACGFRALLLDPAGREAADVPQELRIERLDQLIQRLD</sequence>
<feature type="region of interest" description="Disordered" evidence="10">
    <location>
        <begin position="3339"/>
        <end position="3379"/>
    </location>
</feature>
<keyword evidence="15" id="KW-1185">Reference proteome</keyword>
<dbReference type="FunFam" id="3.30.160.60:FF:000624">
    <property type="entry name" value="zinc finger protein 697"/>
    <property type="match status" value="2"/>
</dbReference>
<dbReference type="InterPro" id="IPR029371">
    <property type="entry name" value="TMEM101"/>
</dbReference>
<dbReference type="SFLD" id="SFLDG01129">
    <property type="entry name" value="C1.5:_HAD__Beta-PGM__Phosphata"/>
    <property type="match status" value="1"/>
</dbReference>
<comment type="subcellular location">
    <subcellularLocation>
        <location evidence="1">Nucleus</location>
    </subcellularLocation>
</comment>
<feature type="compositionally biased region" description="Basic and acidic residues" evidence="10">
    <location>
        <begin position="2940"/>
        <end position="2951"/>
    </location>
</feature>
<feature type="domain" description="C2H2-type" evidence="12">
    <location>
        <begin position="3124"/>
        <end position="3151"/>
    </location>
</feature>
<feature type="region of interest" description="Disordered" evidence="10">
    <location>
        <begin position="2202"/>
        <end position="2233"/>
    </location>
</feature>
<feature type="domain" description="C2H2-type" evidence="12">
    <location>
        <begin position="3413"/>
        <end position="3440"/>
    </location>
</feature>
<feature type="transmembrane region" description="Helical" evidence="11">
    <location>
        <begin position="2481"/>
        <end position="2504"/>
    </location>
</feature>
<dbReference type="Gene3D" id="1.10.150.720">
    <property type="entry name" value="Haloacid dehalogenase-like hydrolase"/>
    <property type="match status" value="1"/>
</dbReference>
<keyword evidence="11" id="KW-0812">Transmembrane</keyword>
<evidence type="ECO:0000256" key="4">
    <source>
        <dbReference type="ARBA" id="ARBA00022771"/>
    </source>
</evidence>
<feature type="compositionally biased region" description="Low complexity" evidence="10">
    <location>
        <begin position="148"/>
        <end position="167"/>
    </location>
</feature>
<dbReference type="SUPFAM" id="SSF57667">
    <property type="entry name" value="beta-beta-alpha zinc fingers"/>
    <property type="match status" value="5"/>
</dbReference>
<evidence type="ECO:0000259" key="14">
    <source>
        <dbReference type="PROSITE" id="PS51016"/>
    </source>
</evidence>
<feature type="domain" description="C2H2-type" evidence="12">
    <location>
        <begin position="3385"/>
        <end position="3412"/>
    </location>
</feature>
<dbReference type="SUPFAM" id="SSF50630">
    <property type="entry name" value="Acid proteases"/>
    <property type="match status" value="1"/>
</dbReference>
<dbReference type="Gene3D" id="3.10.20.90">
    <property type="entry name" value="Phosphatidylinositol 3-kinase Catalytic Subunit, Chain A, domain 1"/>
    <property type="match status" value="1"/>
</dbReference>
<feature type="transmembrane region" description="Helical" evidence="11">
    <location>
        <begin position="2445"/>
        <end position="2461"/>
    </location>
</feature>
<feature type="domain" description="C2H2-type" evidence="12">
    <location>
        <begin position="3209"/>
        <end position="3237"/>
    </location>
</feature>
<keyword evidence="7" id="KW-0804">Transcription</keyword>
<dbReference type="GO" id="GO:0008270">
    <property type="term" value="F:zinc ion binding"/>
    <property type="evidence" value="ECO:0007669"/>
    <property type="project" value="UniProtKB-KW"/>
</dbReference>
<dbReference type="InterPro" id="IPR000857">
    <property type="entry name" value="MyTH4_dom"/>
</dbReference>
<dbReference type="PROSITE" id="PS00028">
    <property type="entry name" value="ZINC_FINGER_C2H2_1"/>
    <property type="match status" value="8"/>
</dbReference>
<organism evidence="15 16">
    <name type="scientific">Macrostomum lignano</name>
    <dbReference type="NCBI Taxonomy" id="282301"/>
    <lineage>
        <taxon>Eukaryota</taxon>
        <taxon>Metazoa</taxon>
        <taxon>Spiralia</taxon>
        <taxon>Lophotrochozoa</taxon>
        <taxon>Platyhelminthes</taxon>
        <taxon>Rhabditophora</taxon>
        <taxon>Macrostomorpha</taxon>
        <taxon>Macrostomida</taxon>
        <taxon>Macrostomidae</taxon>
        <taxon>Macrostomum</taxon>
    </lineage>
</organism>
<feature type="transmembrane region" description="Helical" evidence="11">
    <location>
        <begin position="2413"/>
        <end position="2433"/>
    </location>
</feature>
<keyword evidence="11" id="KW-1133">Transmembrane helix</keyword>
<reference evidence="16" key="1">
    <citation type="submission" date="2016-11" db="UniProtKB">
        <authorList>
            <consortium name="WormBaseParasite"/>
        </authorList>
    </citation>
    <scope>IDENTIFICATION</scope>
</reference>
<feature type="domain" description="C2H2-type" evidence="12">
    <location>
        <begin position="3180"/>
        <end position="3208"/>
    </location>
</feature>
<evidence type="ECO:0000256" key="6">
    <source>
        <dbReference type="ARBA" id="ARBA00023015"/>
    </source>
</evidence>
<feature type="compositionally biased region" description="Basic and acidic residues" evidence="10">
    <location>
        <begin position="3086"/>
        <end position="3099"/>
    </location>
</feature>
<keyword evidence="3" id="KW-0677">Repeat</keyword>
<keyword evidence="5" id="KW-0862">Zinc</keyword>